<keyword evidence="2" id="KW-0472">Membrane</keyword>
<evidence type="ECO:0000313" key="4">
    <source>
        <dbReference type="Proteomes" id="UP000236248"/>
    </source>
</evidence>
<keyword evidence="4" id="KW-1185">Reference proteome</keyword>
<dbReference type="GeneID" id="41595264"/>
<evidence type="ECO:0000256" key="1">
    <source>
        <dbReference type="SAM" id="MobiDB-lite"/>
    </source>
</evidence>
<keyword evidence="2" id="KW-1133">Transmembrane helix</keyword>
<protein>
    <submittedName>
        <fullName evidence="3">Uncharacterized protein</fullName>
    </submittedName>
</protein>
<dbReference type="EMBL" id="LT981265">
    <property type="protein sequence ID" value="SPC34431.1"/>
    <property type="molecule type" value="Genomic_DNA"/>
</dbReference>
<feature type="region of interest" description="Disordered" evidence="1">
    <location>
        <begin position="38"/>
        <end position="102"/>
    </location>
</feature>
<dbReference type="Proteomes" id="UP000236248">
    <property type="component" value="Chromosome NCAV"/>
</dbReference>
<dbReference type="RefSeq" id="WP_103286915.1">
    <property type="nucleotide sequence ID" value="NZ_LT981265.1"/>
</dbReference>
<proteinExistence type="predicted"/>
<dbReference type="AlphaFoldDB" id="A0A2K5AS07"/>
<evidence type="ECO:0000256" key="2">
    <source>
        <dbReference type="SAM" id="Phobius"/>
    </source>
</evidence>
<reference evidence="4" key="1">
    <citation type="submission" date="2018-01" db="EMBL/GenBank/DDBJ databases">
        <authorList>
            <person name="Kerou L M."/>
        </authorList>
    </citation>
    <scope>NUCLEOTIDE SEQUENCE [LARGE SCALE GENOMIC DNA]</scope>
    <source>
        <strain evidence="4">SCU2</strain>
    </source>
</reference>
<gene>
    <name evidence="3" type="ORF">NCAV_1264</name>
</gene>
<keyword evidence="2" id="KW-0812">Transmembrane</keyword>
<name>A0A2K5AS07_9ARCH</name>
<dbReference type="KEGG" id="ncv:NCAV_1264"/>
<sequence>MVDNTGLRTTGIVTGLTLLLLLLLQPYSGNHNQPIVENTVQHTDDGNDGNDDTNLLVNSSEDFDNTEPNDGSNHTIQVVEEDGGGSVGNGGDESSDDSSSIDTHAIEYDGDAWLFIYPSNVSIVHLPIKCVALTTIDEVDYVECVLYTPEGSEHARLTINTGSSPSYTPLPSGCNADCREFSAWFSHPNTPNTEGTWTVKAYFYSTNPGLITEREDNVRIYNAGGGSGNGDLPDGGFMVVPEFMIGALAMILASMAVFAVYMLGLKPKYRN</sequence>
<evidence type="ECO:0000313" key="3">
    <source>
        <dbReference type="EMBL" id="SPC34431.1"/>
    </source>
</evidence>
<accession>A0A2K5AS07</accession>
<organism evidence="3 4">
    <name type="scientific">Candidatus Nitrosocaldus cavascurensis</name>
    <dbReference type="NCBI Taxonomy" id="2058097"/>
    <lineage>
        <taxon>Archaea</taxon>
        <taxon>Nitrososphaerota</taxon>
        <taxon>Nitrososphaeria</taxon>
        <taxon>Candidatus Nitrosocaldales</taxon>
        <taxon>Candidatus Nitrosocaldaceae</taxon>
        <taxon>Candidatus Nitrosocaldus</taxon>
    </lineage>
</organism>
<feature type="transmembrane region" description="Helical" evidence="2">
    <location>
        <begin position="243"/>
        <end position="264"/>
    </location>
</feature>